<organism evidence="3 5">
    <name type="scientific">Penicillium capsulatum</name>
    <dbReference type="NCBI Taxonomy" id="69766"/>
    <lineage>
        <taxon>Eukaryota</taxon>
        <taxon>Fungi</taxon>
        <taxon>Dikarya</taxon>
        <taxon>Ascomycota</taxon>
        <taxon>Pezizomycotina</taxon>
        <taxon>Eurotiomycetes</taxon>
        <taxon>Eurotiomycetidae</taxon>
        <taxon>Eurotiales</taxon>
        <taxon>Aspergillaceae</taxon>
        <taxon>Penicillium</taxon>
    </lineage>
</organism>
<evidence type="ECO:0000313" key="4">
    <source>
        <dbReference type="EMBL" id="KAJ5155693.1"/>
    </source>
</evidence>
<comment type="caution">
    <text evidence="3">The sequence shown here is derived from an EMBL/GenBank/DDBJ whole genome shotgun (WGS) entry which is preliminary data.</text>
</comment>
<proteinExistence type="predicted"/>
<feature type="compositionally biased region" description="Low complexity" evidence="2">
    <location>
        <begin position="7"/>
        <end position="23"/>
    </location>
</feature>
<dbReference type="AlphaFoldDB" id="A0A9W9LFY6"/>
<name>A0A9W9LFY6_9EURO</name>
<evidence type="ECO:0000313" key="5">
    <source>
        <dbReference type="Proteomes" id="UP001146351"/>
    </source>
</evidence>
<evidence type="ECO:0000256" key="2">
    <source>
        <dbReference type="SAM" id="MobiDB-lite"/>
    </source>
</evidence>
<sequence length="230" mass="25707">MPKAATASRNAAVPAPRAVRRSAGNGRTSAHVPAEGTRTRQGLGSRAQAGLDIQDDDFEVVHAPCNKVILQAEETNQQLTTRFNQQRRETQRLNAENARLAAQVRQLTAENQNAKSEIRHWKQKFDDATSEFRDHVPREEVQRMLREIHDDAVSFADRIGTRRNESENMHLFSALPGSNVTQSQDAWQGQQGQFNALHDPILPENVGSMFPTADGEALPEFGDYLNMPQD</sequence>
<evidence type="ECO:0000256" key="1">
    <source>
        <dbReference type="SAM" id="Coils"/>
    </source>
</evidence>
<gene>
    <name evidence="3" type="ORF">N7492_008469</name>
    <name evidence="4" type="ORF">N7492_008496</name>
</gene>
<keyword evidence="5" id="KW-1185">Reference proteome</keyword>
<feature type="coiled-coil region" evidence="1">
    <location>
        <begin position="69"/>
        <end position="131"/>
    </location>
</feature>
<reference evidence="3" key="1">
    <citation type="submission" date="2022-11" db="EMBL/GenBank/DDBJ databases">
        <authorList>
            <person name="Petersen C."/>
        </authorList>
    </citation>
    <scope>NUCLEOTIDE SEQUENCE</scope>
    <source>
        <strain evidence="3">IBT 21917</strain>
    </source>
</reference>
<feature type="region of interest" description="Disordered" evidence="2">
    <location>
        <begin position="1"/>
        <end position="46"/>
    </location>
</feature>
<dbReference type="EMBL" id="JAPQKO010000006">
    <property type="protein sequence ID" value="KAJ5155666.1"/>
    <property type="molecule type" value="Genomic_DNA"/>
</dbReference>
<dbReference type="EMBL" id="JAPQKO010000006">
    <property type="protein sequence ID" value="KAJ5155693.1"/>
    <property type="molecule type" value="Genomic_DNA"/>
</dbReference>
<dbReference type="OrthoDB" id="4356453at2759"/>
<keyword evidence="1" id="KW-0175">Coiled coil</keyword>
<accession>A0A9W9LFY6</accession>
<dbReference type="Proteomes" id="UP001146351">
    <property type="component" value="Unassembled WGS sequence"/>
</dbReference>
<reference evidence="3" key="2">
    <citation type="journal article" date="2023" name="IMA Fungus">
        <title>Comparative genomic study of the Penicillium genus elucidates a diverse pangenome and 15 lateral gene transfer events.</title>
        <authorList>
            <person name="Petersen C."/>
            <person name="Sorensen T."/>
            <person name="Nielsen M.R."/>
            <person name="Sondergaard T.E."/>
            <person name="Sorensen J.L."/>
            <person name="Fitzpatrick D.A."/>
            <person name="Frisvad J.C."/>
            <person name="Nielsen K.L."/>
        </authorList>
    </citation>
    <scope>NUCLEOTIDE SEQUENCE</scope>
    <source>
        <strain evidence="3">IBT 21917</strain>
    </source>
</reference>
<protein>
    <submittedName>
        <fullName evidence="3">Uncharacterized protein</fullName>
    </submittedName>
</protein>
<evidence type="ECO:0000313" key="3">
    <source>
        <dbReference type="EMBL" id="KAJ5155666.1"/>
    </source>
</evidence>